<evidence type="ECO:0000313" key="1">
    <source>
        <dbReference type="EMBL" id="KHG19857.1"/>
    </source>
</evidence>
<keyword evidence="2" id="KW-1185">Reference proteome</keyword>
<dbReference type="EMBL" id="KN414144">
    <property type="protein sequence ID" value="KHG19857.1"/>
    <property type="molecule type" value="Genomic_DNA"/>
</dbReference>
<protein>
    <submittedName>
        <fullName evidence="1">Uncharacterized protein</fullName>
    </submittedName>
</protein>
<proteinExistence type="predicted"/>
<organism evidence="1 2">
    <name type="scientific">Gossypium arboreum</name>
    <name type="common">Tree cotton</name>
    <name type="synonym">Gossypium nanking</name>
    <dbReference type="NCBI Taxonomy" id="29729"/>
    <lineage>
        <taxon>Eukaryota</taxon>
        <taxon>Viridiplantae</taxon>
        <taxon>Streptophyta</taxon>
        <taxon>Embryophyta</taxon>
        <taxon>Tracheophyta</taxon>
        <taxon>Spermatophyta</taxon>
        <taxon>Magnoliopsida</taxon>
        <taxon>eudicotyledons</taxon>
        <taxon>Gunneridae</taxon>
        <taxon>Pentapetalae</taxon>
        <taxon>rosids</taxon>
        <taxon>malvids</taxon>
        <taxon>Malvales</taxon>
        <taxon>Malvaceae</taxon>
        <taxon>Malvoideae</taxon>
        <taxon>Gossypium</taxon>
    </lineage>
</organism>
<accession>A0A0B0P4Q4</accession>
<reference evidence="2" key="1">
    <citation type="submission" date="2014-09" db="EMBL/GenBank/DDBJ databases">
        <authorList>
            <person name="Mudge J."/>
            <person name="Ramaraj T."/>
            <person name="Lindquist I.E."/>
            <person name="Bharti A.K."/>
            <person name="Sundararajan A."/>
            <person name="Cameron C.T."/>
            <person name="Woodward J.E."/>
            <person name="May G.D."/>
            <person name="Brubaker C."/>
            <person name="Broadhvest J."/>
            <person name="Wilkins T.A."/>
        </authorList>
    </citation>
    <scope>NUCLEOTIDE SEQUENCE</scope>
    <source>
        <strain evidence="2">cv. AKA8401</strain>
    </source>
</reference>
<evidence type="ECO:0000313" key="2">
    <source>
        <dbReference type="Proteomes" id="UP000032142"/>
    </source>
</evidence>
<gene>
    <name evidence="1" type="ORF">F383_25375</name>
</gene>
<sequence length="23" mass="2846">MIYNQYQTNLLTSFQLYIKLIHT</sequence>
<dbReference type="Proteomes" id="UP000032142">
    <property type="component" value="Unassembled WGS sequence"/>
</dbReference>
<name>A0A0B0P4Q4_GOSAR</name>
<dbReference type="AlphaFoldDB" id="A0A0B0P4Q4"/>